<protein>
    <recommendedName>
        <fullName evidence="8">Ribosomal protein L2</fullName>
    </recommendedName>
</protein>
<dbReference type="PANTHER" id="PTHR13691">
    <property type="entry name" value="RIBOSOMAL PROTEIN L2"/>
    <property type="match status" value="1"/>
</dbReference>
<dbReference type="EMBL" id="JAEAOA010000355">
    <property type="protein sequence ID" value="KAK3587562.1"/>
    <property type="molecule type" value="Genomic_DNA"/>
</dbReference>
<sequence>MAKILLKPILTELVPMAPNSILKSFFHNSATANGKIKFILQGIDLSKKTLKPLPLPKTGGRGPDGRIWNHRCGGGAKQRYRQVDFVRTAQKNGPAVVERVMSVLYDPCRTADIAVVAGQEQKRYIIASENMKPGDIIKTSVDIPLVPIQAKEGDAYPLGALPLGTVVHNVEMYPGEGGRYARAAGTCAIILRKVQDTCILKLPSKRELVVSKNCMATVGRVSNVDHNKEHIGSPSRARWFGIRPKSGLWHRKTGYAGRKIKEKKGCIIGKKKEPEPSTYKLTL</sequence>
<dbReference type="Gene3D" id="2.30.30.30">
    <property type="match status" value="1"/>
</dbReference>
<evidence type="ECO:0000259" key="4">
    <source>
        <dbReference type="SMART" id="SM01382"/>
    </source>
</evidence>
<dbReference type="SUPFAM" id="SSF50249">
    <property type="entry name" value="Nucleic acid-binding proteins"/>
    <property type="match status" value="1"/>
</dbReference>
<dbReference type="InterPro" id="IPR022666">
    <property type="entry name" value="Ribosomal_uL2_RNA-bd_dom"/>
</dbReference>
<evidence type="ECO:0000313" key="7">
    <source>
        <dbReference type="Proteomes" id="UP001195483"/>
    </source>
</evidence>
<dbReference type="InterPro" id="IPR002171">
    <property type="entry name" value="Ribosomal_uL2"/>
</dbReference>
<keyword evidence="3" id="KW-0687">Ribonucleoprotein</keyword>
<evidence type="ECO:0000256" key="3">
    <source>
        <dbReference type="ARBA" id="ARBA00023274"/>
    </source>
</evidence>
<comment type="caution">
    <text evidence="6">The sequence shown here is derived from an EMBL/GenBank/DDBJ whole genome shotgun (WGS) entry which is preliminary data.</text>
</comment>
<evidence type="ECO:0008006" key="8">
    <source>
        <dbReference type="Google" id="ProtNLM"/>
    </source>
</evidence>
<reference evidence="6" key="2">
    <citation type="journal article" date="2021" name="Genome Biol. Evol.">
        <title>Developing a high-quality reference genome for a parasitic bivalve with doubly uniparental inheritance (Bivalvia: Unionida).</title>
        <authorList>
            <person name="Smith C.H."/>
        </authorList>
    </citation>
    <scope>NUCLEOTIDE SEQUENCE</scope>
    <source>
        <strain evidence="6">CHS0354</strain>
        <tissue evidence="6">Mantle</tissue>
    </source>
</reference>
<reference evidence="6" key="1">
    <citation type="journal article" date="2021" name="Genome Biol. Evol.">
        <title>A High-Quality Reference Genome for a Parasitic Bivalve with Doubly Uniparental Inheritance (Bivalvia: Unionida).</title>
        <authorList>
            <person name="Smith C.H."/>
        </authorList>
    </citation>
    <scope>NUCLEOTIDE SEQUENCE</scope>
    <source>
        <strain evidence="6">CHS0354</strain>
    </source>
</reference>
<dbReference type="SMART" id="SM01383">
    <property type="entry name" value="Ribosomal_L2"/>
    <property type="match status" value="1"/>
</dbReference>
<dbReference type="Pfam" id="PF03947">
    <property type="entry name" value="Ribosomal_L2_C"/>
    <property type="match status" value="1"/>
</dbReference>
<evidence type="ECO:0000256" key="2">
    <source>
        <dbReference type="ARBA" id="ARBA00022980"/>
    </source>
</evidence>
<dbReference type="GO" id="GO:0005762">
    <property type="term" value="C:mitochondrial large ribosomal subunit"/>
    <property type="evidence" value="ECO:0007669"/>
    <property type="project" value="TreeGrafter"/>
</dbReference>
<name>A0AAE0S961_9BIVA</name>
<dbReference type="InterPro" id="IPR012340">
    <property type="entry name" value="NA-bd_OB-fold"/>
</dbReference>
<feature type="domain" description="Large ribosomal subunit protein uL2 C-terminal" evidence="4">
    <location>
        <begin position="150"/>
        <end position="272"/>
    </location>
</feature>
<evidence type="ECO:0000313" key="6">
    <source>
        <dbReference type="EMBL" id="KAK3587562.1"/>
    </source>
</evidence>
<dbReference type="GO" id="GO:0003723">
    <property type="term" value="F:RNA binding"/>
    <property type="evidence" value="ECO:0007669"/>
    <property type="project" value="TreeGrafter"/>
</dbReference>
<dbReference type="InterPro" id="IPR022669">
    <property type="entry name" value="Ribosomal_uL2_C"/>
</dbReference>
<dbReference type="InterPro" id="IPR008991">
    <property type="entry name" value="Translation_prot_SH3-like_sf"/>
</dbReference>
<feature type="domain" description="Large ribosomal subunit protein uL2 RNA-binding" evidence="5">
    <location>
        <begin position="60"/>
        <end position="139"/>
    </location>
</feature>
<evidence type="ECO:0000256" key="1">
    <source>
        <dbReference type="ARBA" id="ARBA00005636"/>
    </source>
</evidence>
<proteinExistence type="inferred from homology"/>
<organism evidence="6 7">
    <name type="scientific">Potamilus streckersoni</name>
    <dbReference type="NCBI Taxonomy" id="2493646"/>
    <lineage>
        <taxon>Eukaryota</taxon>
        <taxon>Metazoa</taxon>
        <taxon>Spiralia</taxon>
        <taxon>Lophotrochozoa</taxon>
        <taxon>Mollusca</taxon>
        <taxon>Bivalvia</taxon>
        <taxon>Autobranchia</taxon>
        <taxon>Heteroconchia</taxon>
        <taxon>Palaeoheterodonta</taxon>
        <taxon>Unionida</taxon>
        <taxon>Unionoidea</taxon>
        <taxon>Unionidae</taxon>
        <taxon>Ambleminae</taxon>
        <taxon>Lampsilini</taxon>
        <taxon>Potamilus</taxon>
    </lineage>
</organism>
<dbReference type="Gene3D" id="2.40.50.140">
    <property type="entry name" value="Nucleic acid-binding proteins"/>
    <property type="match status" value="1"/>
</dbReference>
<keyword evidence="2" id="KW-0689">Ribosomal protein</keyword>
<keyword evidence="7" id="KW-1185">Reference proteome</keyword>
<dbReference type="PANTHER" id="PTHR13691:SF73">
    <property type="entry name" value="LARGE RIBOSOMAL SUBUNIT PROTEIN UL2M"/>
    <property type="match status" value="1"/>
</dbReference>
<dbReference type="Proteomes" id="UP001195483">
    <property type="component" value="Unassembled WGS sequence"/>
</dbReference>
<dbReference type="SMART" id="SM01382">
    <property type="entry name" value="Ribosomal_L2_C"/>
    <property type="match status" value="1"/>
</dbReference>
<reference evidence="6" key="3">
    <citation type="submission" date="2023-05" db="EMBL/GenBank/DDBJ databases">
        <authorList>
            <person name="Smith C.H."/>
        </authorList>
    </citation>
    <scope>NUCLEOTIDE SEQUENCE</scope>
    <source>
        <strain evidence="6">CHS0354</strain>
        <tissue evidence="6">Mantle</tissue>
    </source>
</reference>
<dbReference type="AlphaFoldDB" id="A0AAE0S961"/>
<dbReference type="SUPFAM" id="SSF50104">
    <property type="entry name" value="Translation proteins SH3-like domain"/>
    <property type="match status" value="1"/>
</dbReference>
<dbReference type="Pfam" id="PF00181">
    <property type="entry name" value="Ribosomal_L2_N"/>
    <property type="match status" value="1"/>
</dbReference>
<accession>A0AAE0S961</accession>
<gene>
    <name evidence="6" type="ORF">CHS0354_004852</name>
</gene>
<dbReference type="InterPro" id="IPR014722">
    <property type="entry name" value="Rib_uL2_dom2"/>
</dbReference>
<evidence type="ECO:0000259" key="5">
    <source>
        <dbReference type="SMART" id="SM01383"/>
    </source>
</evidence>
<comment type="similarity">
    <text evidence="1">Belongs to the universal ribosomal protein uL2 family.</text>
</comment>
<dbReference type="GO" id="GO:0032543">
    <property type="term" value="P:mitochondrial translation"/>
    <property type="evidence" value="ECO:0007669"/>
    <property type="project" value="TreeGrafter"/>
</dbReference>
<dbReference type="GO" id="GO:0003735">
    <property type="term" value="F:structural constituent of ribosome"/>
    <property type="evidence" value="ECO:0007669"/>
    <property type="project" value="InterPro"/>
</dbReference>